<dbReference type="Proteomes" id="UP000306918">
    <property type="component" value="Unassembled WGS sequence"/>
</dbReference>
<reference evidence="1 2" key="1">
    <citation type="submission" date="2019-04" db="EMBL/GenBank/DDBJ databases">
        <title>Niastella caeni sp. nov., isolated from activated sludge.</title>
        <authorList>
            <person name="Sheng M."/>
        </authorList>
    </citation>
    <scope>NUCLEOTIDE SEQUENCE [LARGE SCALE GENOMIC DNA]</scope>
    <source>
        <strain evidence="1 2">HX-2-15</strain>
    </source>
</reference>
<evidence type="ECO:0008006" key="3">
    <source>
        <dbReference type="Google" id="ProtNLM"/>
    </source>
</evidence>
<sequence length="304" mass="33005">MAGAPSDVARGKLRALINNVKGATMRRYAARDNAGHTLDCIKIIANPYVSGQFIGVSHAVFNGVLKVNLAVSTDLVNWTWVRELAGSNNGQASQPTIAVASDGGFVVAWEQEPNNHIKVVYFSNWTNLQAGVVAKSYDCPRTLSTCAEGTPNLYSASSTRCDIGHHFYSNCTVDREARGTLTNFSSWTTSAQSNVDNAMLYWGVKGNIGDRDGYTNYLGYNFGLIEGQYTANDWSSWRVFLYDYQTGNADTTTIKTDGGSTAFANPTITKTQLNGQNIMLVTLFIPSEGAAAGEAGELIYYSKY</sequence>
<protein>
    <recommendedName>
        <fullName evidence="3">Fucose-specific lectin</fullName>
    </recommendedName>
</protein>
<dbReference type="AlphaFoldDB" id="A0A4S8HMH6"/>
<keyword evidence="2" id="KW-1185">Reference proteome</keyword>
<proteinExistence type="predicted"/>
<evidence type="ECO:0000313" key="2">
    <source>
        <dbReference type="Proteomes" id="UP000306918"/>
    </source>
</evidence>
<accession>A0A4S8HMH6</accession>
<organism evidence="1 2">
    <name type="scientific">Niastella caeni</name>
    <dbReference type="NCBI Taxonomy" id="2569763"/>
    <lineage>
        <taxon>Bacteria</taxon>
        <taxon>Pseudomonadati</taxon>
        <taxon>Bacteroidota</taxon>
        <taxon>Chitinophagia</taxon>
        <taxon>Chitinophagales</taxon>
        <taxon>Chitinophagaceae</taxon>
        <taxon>Niastella</taxon>
    </lineage>
</organism>
<comment type="caution">
    <text evidence="1">The sequence shown here is derived from an EMBL/GenBank/DDBJ whole genome shotgun (WGS) entry which is preliminary data.</text>
</comment>
<dbReference type="EMBL" id="STFF01000007">
    <property type="protein sequence ID" value="THU35004.1"/>
    <property type="molecule type" value="Genomic_DNA"/>
</dbReference>
<gene>
    <name evidence="1" type="ORF">FAM09_23265</name>
</gene>
<dbReference type="OrthoDB" id="3803480at2"/>
<name>A0A4S8HMH6_9BACT</name>
<evidence type="ECO:0000313" key="1">
    <source>
        <dbReference type="EMBL" id="THU35004.1"/>
    </source>
</evidence>